<keyword evidence="5" id="KW-0325">Glycoprotein</keyword>
<evidence type="ECO:0000256" key="6">
    <source>
        <dbReference type="SAM" id="MobiDB-lite"/>
    </source>
</evidence>
<sequence>TPELTTTTPELTTITPEQTTTTPELTTTTPEPTTTTPEATTTTPELTTTTPELTTTPEPTTTTTAAPQLCPPGVFGTVPDPERCDAFYRCMGAVPPLHLTCPTGFEYDPSVQNNCVLIAEGGCTLRKSAQASSFLNLNGTSETLDAQDIDVEESTKLLAEIMCPVGSYGNVKDPAGCESYYFCGGGTVMKMYCSQGFEFDDVSKSCSPMSQNGCTAKLKGKLV</sequence>
<dbReference type="InterPro" id="IPR002557">
    <property type="entry name" value="Chitin-bd_dom"/>
</dbReference>
<evidence type="ECO:0000256" key="4">
    <source>
        <dbReference type="ARBA" id="ARBA00023157"/>
    </source>
</evidence>
<keyword evidence="3" id="KW-0677">Repeat</keyword>
<dbReference type="GO" id="GO:0005576">
    <property type="term" value="C:extracellular region"/>
    <property type="evidence" value="ECO:0007669"/>
    <property type="project" value="InterPro"/>
</dbReference>
<feature type="region of interest" description="Disordered" evidence="6">
    <location>
        <begin position="1"/>
        <end position="68"/>
    </location>
</feature>
<dbReference type="Gene3D" id="2.170.140.10">
    <property type="entry name" value="Chitin binding domain"/>
    <property type="match status" value="2"/>
</dbReference>
<feature type="compositionally biased region" description="Low complexity" evidence="6">
    <location>
        <begin position="1"/>
        <end position="64"/>
    </location>
</feature>
<dbReference type="InterPro" id="IPR036508">
    <property type="entry name" value="Chitin-bd_dom_sf"/>
</dbReference>
<evidence type="ECO:0000256" key="5">
    <source>
        <dbReference type="ARBA" id="ARBA00023180"/>
    </source>
</evidence>
<evidence type="ECO:0000256" key="1">
    <source>
        <dbReference type="ARBA" id="ARBA00022669"/>
    </source>
</evidence>
<evidence type="ECO:0000256" key="2">
    <source>
        <dbReference type="ARBA" id="ARBA00022729"/>
    </source>
</evidence>
<dbReference type="SUPFAM" id="SSF57625">
    <property type="entry name" value="Invertebrate chitin-binding proteins"/>
    <property type="match status" value="2"/>
</dbReference>
<dbReference type="Pfam" id="PF01607">
    <property type="entry name" value="CBM_14"/>
    <property type="match status" value="2"/>
</dbReference>
<dbReference type="PANTHER" id="PTHR23301">
    <property type="entry name" value="CHITIN BINDING PERITROPHIN-A"/>
    <property type="match status" value="1"/>
</dbReference>
<evidence type="ECO:0000313" key="8">
    <source>
        <dbReference type="EMBL" id="ACC93396.1"/>
    </source>
</evidence>
<feature type="non-terminal residue" evidence="8">
    <location>
        <position position="1"/>
    </location>
</feature>
<keyword evidence="1" id="KW-0147">Chitin-binding</keyword>
<dbReference type="AlphaFoldDB" id="B6CS39"/>
<dbReference type="OrthoDB" id="6020543at2759"/>
<proteinExistence type="evidence at transcript level"/>
<dbReference type="SMART" id="SM00494">
    <property type="entry name" value="ChtBD2"/>
    <property type="match status" value="2"/>
</dbReference>
<keyword evidence="2" id="KW-0732">Signal</keyword>
<name>B6CS39_HELAM</name>
<dbReference type="PROSITE" id="PS50940">
    <property type="entry name" value="CHIT_BIND_II"/>
    <property type="match status" value="2"/>
</dbReference>
<evidence type="ECO:0000259" key="7">
    <source>
        <dbReference type="PROSITE" id="PS50940"/>
    </source>
</evidence>
<accession>B6CS39</accession>
<protein>
    <submittedName>
        <fullName evidence="8">Chitin-binding protein</fullName>
    </submittedName>
</protein>
<dbReference type="PANTHER" id="PTHR23301:SF0">
    <property type="entry name" value="CHITIN-BINDING TYPE-2 DOMAIN-CONTAINING PROTEIN-RELATED"/>
    <property type="match status" value="1"/>
</dbReference>
<feature type="domain" description="Chitin-binding type-2" evidence="7">
    <location>
        <begin position="160"/>
        <end position="216"/>
    </location>
</feature>
<dbReference type="GO" id="GO:0008061">
    <property type="term" value="F:chitin binding"/>
    <property type="evidence" value="ECO:0007669"/>
    <property type="project" value="UniProtKB-KW"/>
</dbReference>
<dbReference type="CAZy" id="CBM14">
    <property type="family name" value="Carbohydrate-Binding Module Family 14"/>
</dbReference>
<dbReference type="EMBL" id="EU449965">
    <property type="protein sequence ID" value="ACC93396.1"/>
    <property type="molecule type" value="mRNA"/>
</dbReference>
<dbReference type="InterPro" id="IPR051940">
    <property type="entry name" value="Chitin_bind-dev_reg"/>
</dbReference>
<keyword evidence="4" id="KW-1015">Disulfide bond</keyword>
<feature type="domain" description="Chitin-binding type-2" evidence="7">
    <location>
        <begin position="67"/>
        <end position="125"/>
    </location>
</feature>
<reference evidence="8" key="1">
    <citation type="journal article" date="2008" name="Insect Biochem. Mol. Biol.">
        <title>Proteomic analysis of the peritrophic matrix from the gut of the caterpillar, Helicoverpa armigera.</title>
        <authorList>
            <person name="Campbell P.M."/>
            <person name="Cao A.T."/>
            <person name="Hines E.R."/>
            <person name="East P.D."/>
            <person name="Gordon K.H."/>
        </authorList>
    </citation>
    <scope>NUCLEOTIDE SEQUENCE</scope>
</reference>
<organism evidence="8">
    <name type="scientific">Helicoverpa armigera</name>
    <name type="common">Cotton bollworm</name>
    <name type="synonym">Heliothis armigera</name>
    <dbReference type="NCBI Taxonomy" id="29058"/>
    <lineage>
        <taxon>Eukaryota</taxon>
        <taxon>Metazoa</taxon>
        <taxon>Ecdysozoa</taxon>
        <taxon>Arthropoda</taxon>
        <taxon>Hexapoda</taxon>
        <taxon>Insecta</taxon>
        <taxon>Pterygota</taxon>
        <taxon>Neoptera</taxon>
        <taxon>Endopterygota</taxon>
        <taxon>Lepidoptera</taxon>
        <taxon>Glossata</taxon>
        <taxon>Ditrysia</taxon>
        <taxon>Noctuoidea</taxon>
        <taxon>Noctuidae</taxon>
        <taxon>Heliothinae</taxon>
        <taxon>Helicoverpa</taxon>
    </lineage>
</organism>
<evidence type="ECO:0000256" key="3">
    <source>
        <dbReference type="ARBA" id="ARBA00022737"/>
    </source>
</evidence>